<dbReference type="InterPro" id="IPR014001">
    <property type="entry name" value="Helicase_ATP-bd"/>
</dbReference>
<dbReference type="Gene3D" id="4.10.60.10">
    <property type="entry name" value="Zinc finger, CCHC-type"/>
    <property type="match status" value="1"/>
</dbReference>
<dbReference type="EMBL" id="OU898278">
    <property type="protein sequence ID" value="CAG9831994.1"/>
    <property type="molecule type" value="Genomic_DNA"/>
</dbReference>
<feature type="compositionally biased region" description="Basic residues" evidence="14">
    <location>
        <begin position="411"/>
        <end position="429"/>
    </location>
</feature>
<comment type="catalytic activity">
    <reaction evidence="12">
        <text>ATP + H2O = ADP + phosphate + H(+)</text>
        <dbReference type="Rhea" id="RHEA:13065"/>
        <dbReference type="ChEBI" id="CHEBI:15377"/>
        <dbReference type="ChEBI" id="CHEBI:15378"/>
        <dbReference type="ChEBI" id="CHEBI:30616"/>
        <dbReference type="ChEBI" id="CHEBI:43474"/>
        <dbReference type="ChEBI" id="CHEBI:456216"/>
    </reaction>
</comment>
<dbReference type="GO" id="GO:0008270">
    <property type="term" value="F:zinc ion binding"/>
    <property type="evidence" value="ECO:0007669"/>
    <property type="project" value="UniProtKB-KW"/>
</dbReference>
<protein>
    <recommendedName>
        <fullName evidence="11">DNA 3'-5' helicase</fullName>
        <ecNumber evidence="11">5.6.2.4</ecNumber>
    </recommendedName>
</protein>
<dbReference type="PROSITE" id="PS51194">
    <property type="entry name" value="HELICASE_CTER"/>
    <property type="match status" value="1"/>
</dbReference>
<comment type="catalytic activity">
    <reaction evidence="10">
        <text>Couples ATP hydrolysis with the unwinding of duplex DNA by translocating in the 3'-5' direction.</text>
        <dbReference type="EC" id="5.6.2.4"/>
    </reaction>
</comment>
<keyword evidence="19" id="KW-1185">Reference proteome</keyword>
<dbReference type="InterPro" id="IPR027417">
    <property type="entry name" value="P-loop_NTPase"/>
</dbReference>
<evidence type="ECO:0000313" key="19">
    <source>
        <dbReference type="Proteomes" id="UP001153709"/>
    </source>
</evidence>
<dbReference type="GO" id="GO:0016787">
    <property type="term" value="F:hydrolase activity"/>
    <property type="evidence" value="ECO:0007669"/>
    <property type="project" value="UniProtKB-KW"/>
</dbReference>
<feature type="region of interest" description="Disordered" evidence="14">
    <location>
        <begin position="74"/>
        <end position="95"/>
    </location>
</feature>
<dbReference type="PROSITE" id="PS50158">
    <property type="entry name" value="ZF_CCHC"/>
    <property type="match status" value="1"/>
</dbReference>
<evidence type="ECO:0000256" key="5">
    <source>
        <dbReference type="ARBA" id="ARBA00022806"/>
    </source>
</evidence>
<dbReference type="InterPro" id="IPR001878">
    <property type="entry name" value="Znf_CCHC"/>
</dbReference>
<name>A0A9N9T0Z8_DIABA</name>
<dbReference type="NCBIfam" id="TIGR00614">
    <property type="entry name" value="recQ_fam"/>
    <property type="match status" value="1"/>
</dbReference>
<keyword evidence="13" id="KW-0479">Metal-binding</keyword>
<keyword evidence="4" id="KW-0378">Hydrolase</keyword>
<dbReference type="SUPFAM" id="SSF52540">
    <property type="entry name" value="P-loop containing nucleoside triphosphate hydrolases"/>
    <property type="match status" value="1"/>
</dbReference>
<gene>
    <name evidence="18" type="ORF">DIABBA_LOCUS5534</name>
</gene>
<accession>A0A9N9T0Z8</accession>
<dbReference type="FunFam" id="3.40.50.300:FF:001084">
    <property type="entry name" value="RecQ like helicase 4"/>
    <property type="match status" value="1"/>
</dbReference>
<dbReference type="Proteomes" id="UP001153709">
    <property type="component" value="Chromosome 3"/>
</dbReference>
<evidence type="ECO:0000256" key="14">
    <source>
        <dbReference type="SAM" id="MobiDB-lite"/>
    </source>
</evidence>
<dbReference type="CDD" id="cd22289">
    <property type="entry name" value="RecQL4_SLD2_NTD"/>
    <property type="match status" value="1"/>
</dbReference>
<dbReference type="Gene3D" id="1.10.10.1460">
    <property type="match status" value="1"/>
</dbReference>
<dbReference type="Pfam" id="PF00271">
    <property type="entry name" value="Helicase_C"/>
    <property type="match status" value="1"/>
</dbReference>
<dbReference type="SMART" id="SM00487">
    <property type="entry name" value="DEXDc"/>
    <property type="match status" value="1"/>
</dbReference>
<dbReference type="CDD" id="cd18794">
    <property type="entry name" value="SF2_C_RecQ"/>
    <property type="match status" value="1"/>
</dbReference>
<feature type="domain" description="CCHC-type" evidence="15">
    <location>
        <begin position="663"/>
        <end position="677"/>
    </location>
</feature>
<dbReference type="GO" id="GO:0009378">
    <property type="term" value="F:four-way junction helicase activity"/>
    <property type="evidence" value="ECO:0007669"/>
    <property type="project" value="TreeGrafter"/>
</dbReference>
<reference evidence="18" key="1">
    <citation type="submission" date="2022-01" db="EMBL/GenBank/DDBJ databases">
        <authorList>
            <person name="King R."/>
        </authorList>
    </citation>
    <scope>NUCLEOTIDE SEQUENCE</scope>
</reference>
<feature type="compositionally biased region" description="Basic and acidic residues" evidence="14">
    <location>
        <begin position="390"/>
        <end position="400"/>
    </location>
</feature>
<keyword evidence="9" id="KW-0539">Nucleus</keyword>
<dbReference type="Gene3D" id="3.40.50.300">
    <property type="entry name" value="P-loop containing nucleotide triphosphate hydrolases"/>
    <property type="match status" value="2"/>
</dbReference>
<dbReference type="Pfam" id="PF00098">
    <property type="entry name" value="zf-CCHC"/>
    <property type="match status" value="1"/>
</dbReference>
<evidence type="ECO:0000256" key="11">
    <source>
        <dbReference type="ARBA" id="ARBA00034808"/>
    </source>
</evidence>
<evidence type="ECO:0000313" key="18">
    <source>
        <dbReference type="EMBL" id="CAG9831994.1"/>
    </source>
</evidence>
<dbReference type="InterPro" id="IPR001650">
    <property type="entry name" value="Helicase_C-like"/>
</dbReference>
<evidence type="ECO:0000256" key="7">
    <source>
        <dbReference type="ARBA" id="ARBA00023125"/>
    </source>
</evidence>
<dbReference type="GO" id="GO:0005634">
    <property type="term" value="C:nucleus"/>
    <property type="evidence" value="ECO:0007669"/>
    <property type="project" value="UniProtKB-SubCell"/>
</dbReference>
<feature type="region of interest" description="Disordered" evidence="14">
    <location>
        <begin position="366"/>
        <end position="534"/>
    </location>
</feature>
<dbReference type="GO" id="GO:0003677">
    <property type="term" value="F:DNA binding"/>
    <property type="evidence" value="ECO:0007669"/>
    <property type="project" value="UniProtKB-KW"/>
</dbReference>
<organism evidence="18 19">
    <name type="scientific">Diabrotica balteata</name>
    <name type="common">Banded cucumber beetle</name>
    <dbReference type="NCBI Taxonomy" id="107213"/>
    <lineage>
        <taxon>Eukaryota</taxon>
        <taxon>Metazoa</taxon>
        <taxon>Ecdysozoa</taxon>
        <taxon>Arthropoda</taxon>
        <taxon>Hexapoda</taxon>
        <taxon>Insecta</taxon>
        <taxon>Pterygota</taxon>
        <taxon>Neoptera</taxon>
        <taxon>Endopterygota</taxon>
        <taxon>Coleoptera</taxon>
        <taxon>Polyphaga</taxon>
        <taxon>Cucujiformia</taxon>
        <taxon>Chrysomeloidea</taxon>
        <taxon>Chrysomelidae</taxon>
        <taxon>Galerucinae</taxon>
        <taxon>Diabroticina</taxon>
        <taxon>Diabroticites</taxon>
        <taxon>Diabrotica</taxon>
    </lineage>
</organism>
<feature type="domain" description="Helicase C-terminal" evidence="17">
    <location>
        <begin position="1022"/>
        <end position="1184"/>
    </location>
</feature>
<evidence type="ECO:0000256" key="9">
    <source>
        <dbReference type="ARBA" id="ARBA00023242"/>
    </source>
</evidence>
<dbReference type="Pfam" id="PF00270">
    <property type="entry name" value="DEAD"/>
    <property type="match status" value="1"/>
</dbReference>
<comment type="similarity">
    <text evidence="2">Belongs to the helicase family. RecQ subfamily.</text>
</comment>
<dbReference type="GO" id="GO:0043138">
    <property type="term" value="F:3'-5' DNA helicase activity"/>
    <property type="evidence" value="ECO:0007669"/>
    <property type="project" value="UniProtKB-EC"/>
</dbReference>
<keyword evidence="8" id="KW-0413">Isomerase</keyword>
<evidence type="ECO:0000256" key="3">
    <source>
        <dbReference type="ARBA" id="ARBA00022741"/>
    </source>
</evidence>
<evidence type="ECO:0000259" key="17">
    <source>
        <dbReference type="PROSITE" id="PS51194"/>
    </source>
</evidence>
<dbReference type="CDD" id="cd18018">
    <property type="entry name" value="DEXHc_RecQ4-like"/>
    <property type="match status" value="1"/>
</dbReference>
<dbReference type="InterPro" id="IPR004589">
    <property type="entry name" value="DNA_helicase_ATP-dep_RecQ"/>
</dbReference>
<feature type="domain" description="Helicase ATP-binding" evidence="16">
    <location>
        <begin position="814"/>
        <end position="991"/>
    </location>
</feature>
<dbReference type="GO" id="GO:0005524">
    <property type="term" value="F:ATP binding"/>
    <property type="evidence" value="ECO:0007669"/>
    <property type="project" value="UniProtKB-KW"/>
</dbReference>
<proteinExistence type="inferred from homology"/>
<keyword evidence="13" id="KW-0863">Zinc-finger</keyword>
<feature type="compositionally biased region" description="Basic and acidic residues" evidence="14">
    <location>
        <begin position="470"/>
        <end position="479"/>
    </location>
</feature>
<evidence type="ECO:0000256" key="4">
    <source>
        <dbReference type="ARBA" id="ARBA00022801"/>
    </source>
</evidence>
<dbReference type="GO" id="GO:0005737">
    <property type="term" value="C:cytoplasm"/>
    <property type="evidence" value="ECO:0007669"/>
    <property type="project" value="TreeGrafter"/>
</dbReference>
<keyword evidence="3" id="KW-0547">Nucleotide-binding</keyword>
<keyword evidence="7" id="KW-0238">DNA-binding</keyword>
<evidence type="ECO:0000256" key="10">
    <source>
        <dbReference type="ARBA" id="ARBA00034617"/>
    </source>
</evidence>
<sequence>MDLLDPELQKTYDKCKYIVKVWEHRFQKKYKRVPSKLDIKEASKEVRRAYGRYFQLKSSILEQSFKGVDGFDDVESENENIGKEPPSNSETKPTMVDTEIKEDSLSKNYTEEFVQSEGAWGVHITNKLTEEKIEEEKPKLNLSITKKLFCGSKFSKRNPRKSLSASQKIKNDKTTLSQPMPSFSSFSSEEALNILQNDNSESSFMGVNYTLGALSQPLNAMQMFIEGSHTRSLKSVDEGWLKRAAQFTNELQEIDDFSVKDDIKVESTKLDYNSDDVIENSDEEEDSSNYIPSLHIAKKRKVLSQSLETSNKEDNINDKINTTEKEIVVINQPVLEDNIGNVEITEKTEFQEPLEQIQDVSSTSGLKNLAEISSPKQVTPSKNIRKKKEKPVDNAIDVKRTLRSSSASPRILKKSNRNTKKTPKNKAKKQTPTPPPTPQRISSRKNKLKVNLQEFSSGEEDAFLTDTDDKDPPFEPEKDKKKRAPFYISTDDDNETSPKKASNTKKKEKTVSSSVAVTKRGRKKKDVNADEVENDDNTPYDLEFSIKPRIVAPRYGSIKNILSQHNVRKGKKLVIQKDVDNTEDDNVKIKDKQQQAKEKLQQKISSGSLNDNFVRINMKKKVFVRGKSKFNFSKYKKTQWKKVKSLAGPDMYMGGCDGGMETCFTCGQVGHFAQNCKAMKGDSLLPLDANIEEECPIPTLEEASKMAQEGNLNIRKPKIALKEIQNSDSPENIQEEDSCFDDEFDSDQLLLETMKLEEHVKKLDVQMYMDNVKVVEPYYKLNEDGSIVDTPPEVFETLRRFGHSSFRPGQEEAVMRILSGKSTLVTLSTGSGKSLCYQLPAFLYSQREPCISLIISPLVSLMDDQIVGIAKFMRAACLHSNQTTVQRKKILEAISLGELSILLVSPEAVVSGEKQKGFNSFLRKLPPIAFACIDEAHCVSQWSHNFRPSYLMICRVLRESLGVKTILGLTATATKATQSSIIEHLQIPDGEDGVISDIPLPDNLHLSVSKDVNRDNALLELLLSDRFKDCKSIIVYCTRRQECERIAGFLRTCLKGEEPVQNSNAKKRKRMNLQAEPYHAGLSASRRRTIQNAFMSGQLRIVVATVAFGMGINKSDIRAVIHYNMPSSFESYVQEVGRAGRDGLKAQCHVFLDSKGGDENELRRHIHSNSIDHHVIRKLLERIFIPCSCKGICPKHEVAFSIEAIVRSLDIPEENIATLLCYLELHKNKYIELLSPAYTNCKVISYAGPLQIRKVAKDCPPLAMALALHKNDENNRNILEFPIVDVASAMGWESGICKHKLKNLEWTTVNNQPKRSSINVEFSNLGFRLFAPGNLEGDQLDEALETLYNRVVEQERTALLQLNAIHQTLLKVAKTSFKACTSEDGDDLIKTKVREYFNSPNPLELVSEIKYPKLDEERLIQDIHCLISMYRDNNFTGRAVARIFQGIQSPNYPARMWGRCKFWRSHLDKDFHAIVKIAAKEIVKLR</sequence>
<dbReference type="GO" id="GO:0000724">
    <property type="term" value="P:double-strand break repair via homologous recombination"/>
    <property type="evidence" value="ECO:0007669"/>
    <property type="project" value="TreeGrafter"/>
</dbReference>
<evidence type="ECO:0000259" key="15">
    <source>
        <dbReference type="PROSITE" id="PS50158"/>
    </source>
</evidence>
<evidence type="ECO:0000259" key="16">
    <source>
        <dbReference type="PROSITE" id="PS51192"/>
    </source>
</evidence>
<dbReference type="PROSITE" id="PS51192">
    <property type="entry name" value="HELICASE_ATP_BIND_1"/>
    <property type="match status" value="1"/>
</dbReference>
<dbReference type="InterPro" id="IPR036875">
    <property type="entry name" value="Znf_CCHC_sf"/>
</dbReference>
<evidence type="ECO:0000256" key="6">
    <source>
        <dbReference type="ARBA" id="ARBA00022840"/>
    </source>
</evidence>
<keyword evidence="13" id="KW-0862">Zinc</keyword>
<comment type="subcellular location">
    <subcellularLocation>
        <location evidence="1">Nucleus</location>
    </subcellularLocation>
</comment>
<evidence type="ECO:0000256" key="13">
    <source>
        <dbReference type="PROSITE-ProRule" id="PRU00047"/>
    </source>
</evidence>
<dbReference type="InterPro" id="IPR011545">
    <property type="entry name" value="DEAD/DEAH_box_helicase_dom"/>
</dbReference>
<dbReference type="SMART" id="SM00490">
    <property type="entry name" value="HELICc"/>
    <property type="match status" value="1"/>
</dbReference>
<dbReference type="SUPFAM" id="SSF57756">
    <property type="entry name" value="Retrovirus zinc finger-like domains"/>
    <property type="match status" value="1"/>
</dbReference>
<evidence type="ECO:0000256" key="8">
    <source>
        <dbReference type="ARBA" id="ARBA00023235"/>
    </source>
</evidence>
<dbReference type="GO" id="GO:0005694">
    <property type="term" value="C:chromosome"/>
    <property type="evidence" value="ECO:0007669"/>
    <property type="project" value="TreeGrafter"/>
</dbReference>
<feature type="compositionally biased region" description="Polar residues" evidence="14">
    <location>
        <begin position="161"/>
        <end position="181"/>
    </location>
</feature>
<evidence type="ECO:0000256" key="2">
    <source>
        <dbReference type="ARBA" id="ARBA00005446"/>
    </source>
</evidence>
<evidence type="ECO:0000256" key="12">
    <source>
        <dbReference type="ARBA" id="ARBA00049360"/>
    </source>
</evidence>
<evidence type="ECO:0000256" key="1">
    <source>
        <dbReference type="ARBA" id="ARBA00004123"/>
    </source>
</evidence>
<keyword evidence="5" id="KW-0347">Helicase</keyword>
<feature type="compositionally biased region" description="Acidic residues" evidence="14">
    <location>
        <begin position="457"/>
        <end position="469"/>
    </location>
</feature>
<dbReference type="OrthoDB" id="18781at2759"/>
<dbReference type="PANTHER" id="PTHR13710:SF108">
    <property type="entry name" value="ATP-DEPENDENT DNA HELICASE Q4"/>
    <property type="match status" value="1"/>
</dbReference>
<feature type="region of interest" description="Disordered" evidence="14">
    <location>
        <begin position="159"/>
        <end position="182"/>
    </location>
</feature>
<keyword evidence="6" id="KW-0067">ATP-binding</keyword>
<dbReference type="FunFam" id="3.40.50.300:FF:000772">
    <property type="entry name" value="ATP-dependent DNA helicase Q4"/>
    <property type="match status" value="1"/>
</dbReference>
<dbReference type="SMART" id="SM00343">
    <property type="entry name" value="ZnF_C2HC"/>
    <property type="match status" value="1"/>
</dbReference>
<dbReference type="PANTHER" id="PTHR13710">
    <property type="entry name" value="DNA HELICASE RECQ FAMILY MEMBER"/>
    <property type="match status" value="1"/>
</dbReference>
<dbReference type="EC" id="5.6.2.4" evidence="11"/>